<dbReference type="Proteomes" id="UP000828251">
    <property type="component" value="Unassembled WGS sequence"/>
</dbReference>
<sequence length="49" mass="5999">MEALKRAHELYANLDKDKRKLLKHNRRLQEHLTFTQKDIEKLHEEITSE</sequence>
<protein>
    <submittedName>
        <fullName evidence="2">Uncharacterized protein</fullName>
    </submittedName>
</protein>
<evidence type="ECO:0000256" key="1">
    <source>
        <dbReference type="SAM" id="Coils"/>
    </source>
</evidence>
<reference evidence="2 3" key="1">
    <citation type="journal article" date="2021" name="Plant Biotechnol. J.">
        <title>Multi-omics assisted identification of the key and species-specific regulatory components of drought-tolerant mechanisms in Gossypium stocksii.</title>
        <authorList>
            <person name="Yu D."/>
            <person name="Ke L."/>
            <person name="Zhang D."/>
            <person name="Wu Y."/>
            <person name="Sun Y."/>
            <person name="Mei J."/>
            <person name="Sun J."/>
            <person name="Sun Y."/>
        </authorList>
    </citation>
    <scope>NUCLEOTIDE SEQUENCE [LARGE SCALE GENOMIC DNA]</scope>
    <source>
        <strain evidence="3">cv. E1</strain>
        <tissue evidence="2">Leaf</tissue>
    </source>
</reference>
<evidence type="ECO:0000313" key="2">
    <source>
        <dbReference type="EMBL" id="KAH1047329.1"/>
    </source>
</evidence>
<evidence type="ECO:0000313" key="3">
    <source>
        <dbReference type="Proteomes" id="UP000828251"/>
    </source>
</evidence>
<name>A0A9D3ZMB9_9ROSI</name>
<keyword evidence="1" id="KW-0175">Coiled coil</keyword>
<proteinExistence type="predicted"/>
<keyword evidence="3" id="KW-1185">Reference proteome</keyword>
<feature type="coiled-coil region" evidence="1">
    <location>
        <begin position="11"/>
        <end position="45"/>
    </location>
</feature>
<gene>
    <name evidence="2" type="ORF">J1N35_038113</name>
</gene>
<comment type="caution">
    <text evidence="2">The sequence shown here is derived from an EMBL/GenBank/DDBJ whole genome shotgun (WGS) entry which is preliminary data.</text>
</comment>
<accession>A0A9D3ZMB9</accession>
<organism evidence="2 3">
    <name type="scientific">Gossypium stocksii</name>
    <dbReference type="NCBI Taxonomy" id="47602"/>
    <lineage>
        <taxon>Eukaryota</taxon>
        <taxon>Viridiplantae</taxon>
        <taxon>Streptophyta</taxon>
        <taxon>Embryophyta</taxon>
        <taxon>Tracheophyta</taxon>
        <taxon>Spermatophyta</taxon>
        <taxon>Magnoliopsida</taxon>
        <taxon>eudicotyledons</taxon>
        <taxon>Gunneridae</taxon>
        <taxon>Pentapetalae</taxon>
        <taxon>rosids</taxon>
        <taxon>malvids</taxon>
        <taxon>Malvales</taxon>
        <taxon>Malvaceae</taxon>
        <taxon>Malvoideae</taxon>
        <taxon>Gossypium</taxon>
    </lineage>
</organism>
<dbReference type="EMBL" id="JAIQCV010000011">
    <property type="protein sequence ID" value="KAH1047329.1"/>
    <property type="molecule type" value="Genomic_DNA"/>
</dbReference>
<dbReference type="AlphaFoldDB" id="A0A9D3ZMB9"/>